<evidence type="ECO:0000313" key="1">
    <source>
        <dbReference type="EMBL" id="TFC98873.1"/>
    </source>
</evidence>
<dbReference type="EMBL" id="SOGJ01000018">
    <property type="protein sequence ID" value="TFC98873.1"/>
    <property type="molecule type" value="Genomic_DNA"/>
</dbReference>
<proteinExistence type="predicted"/>
<dbReference type="PIRSF" id="PIRSF009320">
    <property type="entry name" value="Nuc_binding_HP_1000"/>
    <property type="match status" value="1"/>
</dbReference>
<dbReference type="PANTHER" id="PTHR13696">
    <property type="entry name" value="P-LOOP CONTAINING NUCLEOSIDE TRIPHOSPHATE HYDROLASE"/>
    <property type="match status" value="1"/>
</dbReference>
<dbReference type="Gene3D" id="3.40.50.300">
    <property type="entry name" value="P-loop containing nucleotide triphosphate hydrolases"/>
    <property type="match status" value="1"/>
</dbReference>
<dbReference type="SUPFAM" id="SSF52540">
    <property type="entry name" value="P-loop containing nucleoside triphosphate hydrolases"/>
    <property type="match status" value="1"/>
</dbReference>
<dbReference type="RefSeq" id="WP_134363026.1">
    <property type="nucleotide sequence ID" value="NZ_SOGJ01000018.1"/>
</dbReference>
<dbReference type="InterPro" id="IPR050678">
    <property type="entry name" value="DNA_Partitioning_ATPase"/>
</dbReference>
<dbReference type="Proteomes" id="UP000298355">
    <property type="component" value="Unassembled WGS sequence"/>
</dbReference>
<sequence length="215" mass="23188">MGFITLFGGTKGGAGKTTAAINVSVSLAAAGARVVVVDADKQRSSAKWHARRVDAGHTPPMTLVEKQGNVYAMVTDLAKHYDHVIVDAAGDDNQEMRTAMTAADLMIVVLRPSQLDVETLEEFTGVIDTAHDFNPALRVRSLLNQAPTNHNETETVDVAEYLVEFPQVKPLETALYLRKAYRDSLADGRGVLEVPGASGKKARAEIQELVAEVYA</sequence>
<organism evidence="1 2">
    <name type="scientific">Cryobacterium breve</name>
    <dbReference type="NCBI Taxonomy" id="1259258"/>
    <lineage>
        <taxon>Bacteria</taxon>
        <taxon>Bacillati</taxon>
        <taxon>Actinomycetota</taxon>
        <taxon>Actinomycetes</taxon>
        <taxon>Micrococcales</taxon>
        <taxon>Microbacteriaceae</taxon>
        <taxon>Cryobacterium</taxon>
    </lineage>
</organism>
<evidence type="ECO:0000313" key="2">
    <source>
        <dbReference type="Proteomes" id="UP000298355"/>
    </source>
</evidence>
<reference evidence="1 2" key="1">
    <citation type="submission" date="2019-03" db="EMBL/GenBank/DDBJ databases">
        <title>Genomics of glacier-inhabiting Cryobacterium strains.</title>
        <authorList>
            <person name="Liu Q."/>
            <person name="Xin Y.-H."/>
        </authorList>
    </citation>
    <scope>NUCLEOTIDE SEQUENCE [LARGE SCALE GENOMIC DNA]</scope>
    <source>
        <strain evidence="1 2">TMT4-23</strain>
    </source>
</reference>
<gene>
    <name evidence="1" type="ORF">E3O65_06970</name>
</gene>
<dbReference type="CDD" id="cd02042">
    <property type="entry name" value="ParAB_family"/>
    <property type="match status" value="1"/>
</dbReference>
<protein>
    <submittedName>
        <fullName evidence="1">Cobyrinic acid ac-diamide synthase</fullName>
    </submittedName>
</protein>
<keyword evidence="2" id="KW-1185">Reference proteome</keyword>
<accession>A0ABY2J1R0</accession>
<dbReference type="InterPro" id="IPR027417">
    <property type="entry name" value="P-loop_NTPase"/>
</dbReference>
<dbReference type="Pfam" id="PF07015">
    <property type="entry name" value="VirC1"/>
    <property type="match status" value="1"/>
</dbReference>
<dbReference type="PANTHER" id="PTHR13696:SF96">
    <property type="entry name" value="COBQ_COBB_MIND_PARA NUCLEOTIDE BINDING DOMAIN-CONTAINING PROTEIN"/>
    <property type="match status" value="1"/>
</dbReference>
<name>A0ABY2J1R0_9MICO</name>
<dbReference type="InterPro" id="IPR009744">
    <property type="entry name" value="VirC1"/>
</dbReference>
<comment type="caution">
    <text evidence="1">The sequence shown here is derived from an EMBL/GenBank/DDBJ whole genome shotgun (WGS) entry which is preliminary data.</text>
</comment>